<name>A0ACC1XZN5_MELAZ</name>
<accession>A0ACC1XZN5</accession>
<proteinExistence type="predicted"/>
<evidence type="ECO:0000313" key="1">
    <source>
        <dbReference type="EMBL" id="KAJ4716423.1"/>
    </source>
</evidence>
<comment type="caution">
    <text evidence="1">The sequence shown here is derived from an EMBL/GenBank/DDBJ whole genome shotgun (WGS) entry which is preliminary data.</text>
</comment>
<evidence type="ECO:0000313" key="2">
    <source>
        <dbReference type="Proteomes" id="UP001164539"/>
    </source>
</evidence>
<sequence length="70" mass="8030">MSAVVEICVGEFAKLREKVRARKPILSRAKKEEESARVKEEEKERSREVETETAMSEATICLLMDRFAPC</sequence>
<protein>
    <submittedName>
        <fullName evidence="1">mRNA,: RTFL01-34-C05</fullName>
    </submittedName>
</protein>
<organism evidence="1 2">
    <name type="scientific">Melia azedarach</name>
    <name type="common">Chinaberry tree</name>
    <dbReference type="NCBI Taxonomy" id="155640"/>
    <lineage>
        <taxon>Eukaryota</taxon>
        <taxon>Viridiplantae</taxon>
        <taxon>Streptophyta</taxon>
        <taxon>Embryophyta</taxon>
        <taxon>Tracheophyta</taxon>
        <taxon>Spermatophyta</taxon>
        <taxon>Magnoliopsida</taxon>
        <taxon>eudicotyledons</taxon>
        <taxon>Gunneridae</taxon>
        <taxon>Pentapetalae</taxon>
        <taxon>rosids</taxon>
        <taxon>malvids</taxon>
        <taxon>Sapindales</taxon>
        <taxon>Meliaceae</taxon>
        <taxon>Melia</taxon>
    </lineage>
</organism>
<reference evidence="1 2" key="1">
    <citation type="journal article" date="2023" name="Science">
        <title>Complex scaffold remodeling in plant triterpene biosynthesis.</title>
        <authorList>
            <person name="De La Pena R."/>
            <person name="Hodgson H."/>
            <person name="Liu J.C."/>
            <person name="Stephenson M.J."/>
            <person name="Martin A.C."/>
            <person name="Owen C."/>
            <person name="Harkess A."/>
            <person name="Leebens-Mack J."/>
            <person name="Jimenez L.E."/>
            <person name="Osbourn A."/>
            <person name="Sattely E.S."/>
        </authorList>
    </citation>
    <scope>NUCLEOTIDE SEQUENCE [LARGE SCALE GENOMIC DNA]</scope>
    <source>
        <strain evidence="2">cv. JPN11</strain>
        <tissue evidence="1">Leaf</tissue>
    </source>
</reference>
<dbReference type="EMBL" id="CM051399">
    <property type="protein sequence ID" value="KAJ4716423.1"/>
    <property type="molecule type" value="Genomic_DNA"/>
</dbReference>
<keyword evidence="2" id="KW-1185">Reference proteome</keyword>
<gene>
    <name evidence="1" type="ORF">OWV82_011446</name>
</gene>
<dbReference type="Proteomes" id="UP001164539">
    <property type="component" value="Chromosome 6"/>
</dbReference>